<dbReference type="GO" id="GO:0034553">
    <property type="term" value="P:mitochondrial respiratory chain complex II assembly"/>
    <property type="evidence" value="ECO:0007669"/>
    <property type="project" value="TreeGrafter"/>
</dbReference>
<dbReference type="Proteomes" id="UP001199106">
    <property type="component" value="Unassembled WGS sequence"/>
</dbReference>
<reference evidence="4" key="1">
    <citation type="submission" date="2021-07" db="EMBL/GenBank/DDBJ databases">
        <title>Genome Resource of American Ginseng Black Spot Pathogen Alternaria panax.</title>
        <authorList>
            <person name="Qiu C."/>
            <person name="Wang W."/>
            <person name="Liu Z."/>
        </authorList>
    </citation>
    <scope>NUCLEOTIDE SEQUENCE</scope>
    <source>
        <strain evidence="4">BNCC115425</strain>
    </source>
</reference>
<feature type="region of interest" description="Disordered" evidence="3">
    <location>
        <begin position="55"/>
        <end position="183"/>
    </location>
</feature>
<feature type="compositionally biased region" description="Low complexity" evidence="3">
    <location>
        <begin position="84"/>
        <end position="103"/>
    </location>
</feature>
<dbReference type="PANTHER" id="PTHR28524">
    <property type="entry name" value="SUCCINATE DEHYDROGENASE ASSEMBLY FACTOR 4, MITOCHONDRIAL"/>
    <property type="match status" value="1"/>
</dbReference>
<gene>
    <name evidence="4" type="ORF">G6011_06932</name>
</gene>
<accession>A0AAD4F9N9</accession>
<dbReference type="Pfam" id="PF07896">
    <property type="entry name" value="DUF1674"/>
    <property type="match status" value="1"/>
</dbReference>
<organism evidence="4 5">
    <name type="scientific">Alternaria panax</name>
    <dbReference type="NCBI Taxonomy" id="48097"/>
    <lineage>
        <taxon>Eukaryota</taxon>
        <taxon>Fungi</taxon>
        <taxon>Dikarya</taxon>
        <taxon>Ascomycota</taxon>
        <taxon>Pezizomycotina</taxon>
        <taxon>Dothideomycetes</taxon>
        <taxon>Pleosporomycetidae</taxon>
        <taxon>Pleosporales</taxon>
        <taxon>Pleosporineae</taxon>
        <taxon>Pleosporaceae</taxon>
        <taxon>Alternaria</taxon>
        <taxon>Alternaria sect. Panax</taxon>
    </lineage>
</organism>
<sequence length="183" mass="20197">MPPSIRTLARRLPYQLSRRTFTSSTQHYYAAAPFGSGPAPPRLPKEEQELFEKLQKQSTGAFSTPKDVETPTSKPDIRVVINQSPDSSSPTSASPITSAPSRPQINQSPDSSPATSEVRFENGKEIKRGEEFHPNMRRGAPPEFEGDVNPRTGEVGGPKNEPLRWGSDGQRGDWSYNGRVTDF</sequence>
<evidence type="ECO:0000256" key="1">
    <source>
        <dbReference type="ARBA" id="ARBA00005701"/>
    </source>
</evidence>
<comment type="caution">
    <text evidence="4">The sequence shown here is derived from an EMBL/GenBank/DDBJ whole genome shotgun (WGS) entry which is preliminary data.</text>
</comment>
<dbReference type="AlphaFoldDB" id="A0AAD4F9N9"/>
<name>A0AAD4F9N9_9PLEO</name>
<evidence type="ECO:0000313" key="5">
    <source>
        <dbReference type="Proteomes" id="UP001199106"/>
    </source>
</evidence>
<feature type="compositionally biased region" description="Basic and acidic residues" evidence="3">
    <location>
        <begin position="118"/>
        <end position="134"/>
    </location>
</feature>
<dbReference type="InterPro" id="IPR012875">
    <property type="entry name" value="SDHF4"/>
</dbReference>
<protein>
    <recommendedName>
        <fullName evidence="2">Succinate dehydrogenase assembly factor 4, mitochondrial</fullName>
    </recommendedName>
</protein>
<keyword evidence="5" id="KW-1185">Reference proteome</keyword>
<comment type="similarity">
    <text evidence="1">Belongs to the SDHAF4 family.</text>
</comment>
<dbReference type="PANTHER" id="PTHR28524:SF3">
    <property type="entry name" value="SUCCINATE DEHYDROGENASE ASSEMBLY FACTOR 4, MITOCHONDRIAL"/>
    <property type="match status" value="1"/>
</dbReference>
<feature type="compositionally biased region" description="Polar residues" evidence="3">
    <location>
        <begin position="104"/>
        <end position="115"/>
    </location>
</feature>
<evidence type="ECO:0000313" key="4">
    <source>
        <dbReference type="EMBL" id="KAG9185601.1"/>
    </source>
</evidence>
<evidence type="ECO:0000256" key="3">
    <source>
        <dbReference type="SAM" id="MobiDB-lite"/>
    </source>
</evidence>
<evidence type="ECO:0000256" key="2">
    <source>
        <dbReference type="ARBA" id="ARBA00022170"/>
    </source>
</evidence>
<proteinExistence type="inferred from homology"/>
<dbReference type="GO" id="GO:0005739">
    <property type="term" value="C:mitochondrion"/>
    <property type="evidence" value="ECO:0007669"/>
    <property type="project" value="TreeGrafter"/>
</dbReference>
<dbReference type="EMBL" id="JAANER010000010">
    <property type="protein sequence ID" value="KAG9185601.1"/>
    <property type="molecule type" value="Genomic_DNA"/>
</dbReference>